<organism evidence="1 2">
    <name type="scientific">Brasilonema sennae CENA114</name>
    <dbReference type="NCBI Taxonomy" id="415709"/>
    <lineage>
        <taxon>Bacteria</taxon>
        <taxon>Bacillati</taxon>
        <taxon>Cyanobacteriota</taxon>
        <taxon>Cyanophyceae</taxon>
        <taxon>Nostocales</taxon>
        <taxon>Scytonemataceae</taxon>
        <taxon>Brasilonema</taxon>
        <taxon>Bromeliae group (in: Brasilonema)</taxon>
    </lineage>
</organism>
<keyword evidence="2" id="KW-1185">Reference proteome</keyword>
<reference evidence="1 2" key="1">
    <citation type="submission" date="2018-06" db="EMBL/GenBank/DDBJ databases">
        <title>Comparative genomics of Brasilonema spp. strains.</title>
        <authorList>
            <person name="Alvarenga D.O."/>
            <person name="Fiore M.F."/>
            <person name="Varani A.M."/>
        </authorList>
    </citation>
    <scope>NUCLEOTIDE SEQUENCE [LARGE SCALE GENOMIC DNA]</scope>
    <source>
        <strain evidence="1 2">CENA114</strain>
    </source>
</reference>
<evidence type="ECO:0000313" key="2">
    <source>
        <dbReference type="Proteomes" id="UP000503129"/>
    </source>
</evidence>
<protein>
    <recommendedName>
        <fullName evidence="3">DUF4105 domain-containing protein</fullName>
    </recommendedName>
</protein>
<sequence length="200" mass="23284">MRDIITVYIWFPKEFLGHASMQVGIDTYISFWPNKEIINRSSMQNTQSIINHKNQNINQLLFQHLADIRSTSYEEDCLILGQGDEQRQADCTVELLNLPQEPIKTFWEKFTKENKSYHLIKRNCSSVVAEAINEGWKAYTGTGKNTENISLTDFENQVEYKIQDFEALSFTTAALNFGRLLFWSPKQVLLYAQMVKRLTD</sequence>
<dbReference type="Proteomes" id="UP000503129">
    <property type="component" value="Chromosome"/>
</dbReference>
<evidence type="ECO:0008006" key="3">
    <source>
        <dbReference type="Google" id="ProtNLM"/>
    </source>
</evidence>
<dbReference type="EMBL" id="CP030118">
    <property type="protein sequence ID" value="QDL06747.1"/>
    <property type="molecule type" value="Genomic_DNA"/>
</dbReference>
<name>A0A856MCJ7_9CYAN</name>
<dbReference type="AlphaFoldDB" id="A0A856MCJ7"/>
<evidence type="ECO:0000313" key="1">
    <source>
        <dbReference type="EMBL" id="QDL06747.1"/>
    </source>
</evidence>
<proteinExistence type="predicted"/>
<gene>
    <name evidence="1" type="ORF">DP114_01425</name>
</gene>
<dbReference type="KEGG" id="bsen:DP114_01425"/>
<accession>A0A856MCJ7</accession>